<dbReference type="AlphaFoldDB" id="A0A2I0L0B3"/>
<dbReference type="Proteomes" id="UP000233551">
    <property type="component" value="Unassembled WGS sequence"/>
</dbReference>
<evidence type="ECO:0000313" key="3">
    <source>
        <dbReference type="Proteomes" id="UP000233551"/>
    </source>
</evidence>
<keyword evidence="3" id="KW-1185">Reference proteome</keyword>
<name>A0A2I0L0B3_PUNGR</name>
<evidence type="ECO:0000313" key="2">
    <source>
        <dbReference type="EMBL" id="PKI74142.1"/>
    </source>
</evidence>
<gene>
    <name evidence="2" type="ORF">CRG98_005471</name>
</gene>
<accession>A0A2I0L0B3</accession>
<comment type="caution">
    <text evidence="2">The sequence shown here is derived from an EMBL/GenBank/DDBJ whole genome shotgun (WGS) entry which is preliminary data.</text>
</comment>
<feature type="region of interest" description="Disordered" evidence="1">
    <location>
        <begin position="29"/>
        <end position="78"/>
    </location>
</feature>
<feature type="compositionally biased region" description="Basic and acidic residues" evidence="1">
    <location>
        <begin position="43"/>
        <end position="69"/>
    </location>
</feature>
<dbReference type="EMBL" id="PGOL01000223">
    <property type="protein sequence ID" value="PKI74142.1"/>
    <property type="molecule type" value="Genomic_DNA"/>
</dbReference>
<sequence>MQAKSRLPLLEANPRALLLISGQEGLPKSDLPSLGIRGKSRGSVRESGDSVERLEGCSGTKDARSGVHEHRARGQACGGVRRRARRAACGCAGERRGAWERAAIGALFTREHDLHPK</sequence>
<proteinExistence type="predicted"/>
<evidence type="ECO:0000256" key="1">
    <source>
        <dbReference type="SAM" id="MobiDB-lite"/>
    </source>
</evidence>
<reference evidence="2 3" key="1">
    <citation type="submission" date="2017-11" db="EMBL/GenBank/DDBJ databases">
        <title>De-novo sequencing of pomegranate (Punica granatum L.) genome.</title>
        <authorList>
            <person name="Akparov Z."/>
            <person name="Amiraslanov A."/>
            <person name="Hajiyeva S."/>
            <person name="Abbasov M."/>
            <person name="Kaur K."/>
            <person name="Hamwieh A."/>
            <person name="Solovyev V."/>
            <person name="Salamov A."/>
            <person name="Braich B."/>
            <person name="Kosarev P."/>
            <person name="Mahmoud A."/>
            <person name="Hajiyev E."/>
            <person name="Babayeva S."/>
            <person name="Izzatullayeva V."/>
            <person name="Mammadov A."/>
            <person name="Mammadov A."/>
            <person name="Sharifova S."/>
            <person name="Ojaghi J."/>
            <person name="Eynullazada K."/>
            <person name="Bayramov B."/>
            <person name="Abdulazimova A."/>
            <person name="Shahmuradov I."/>
        </authorList>
    </citation>
    <scope>NUCLEOTIDE SEQUENCE [LARGE SCALE GENOMIC DNA]</scope>
    <source>
        <strain evidence="3">cv. AG2017</strain>
        <tissue evidence="2">Leaf</tissue>
    </source>
</reference>
<protein>
    <submittedName>
        <fullName evidence="2">Uncharacterized protein</fullName>
    </submittedName>
</protein>
<organism evidence="2 3">
    <name type="scientific">Punica granatum</name>
    <name type="common">Pomegranate</name>
    <dbReference type="NCBI Taxonomy" id="22663"/>
    <lineage>
        <taxon>Eukaryota</taxon>
        <taxon>Viridiplantae</taxon>
        <taxon>Streptophyta</taxon>
        <taxon>Embryophyta</taxon>
        <taxon>Tracheophyta</taxon>
        <taxon>Spermatophyta</taxon>
        <taxon>Magnoliopsida</taxon>
        <taxon>eudicotyledons</taxon>
        <taxon>Gunneridae</taxon>
        <taxon>Pentapetalae</taxon>
        <taxon>rosids</taxon>
        <taxon>malvids</taxon>
        <taxon>Myrtales</taxon>
        <taxon>Lythraceae</taxon>
        <taxon>Punica</taxon>
    </lineage>
</organism>